<accession>A0A3P3DJU9</accession>
<feature type="region of interest" description="Disordered" evidence="2">
    <location>
        <begin position="1"/>
        <end position="21"/>
    </location>
</feature>
<keyword evidence="3" id="KW-0812">Transmembrane</keyword>
<sequence length="174" mass="19159">MTMKKPGIARFAAFDGSNPDETSVIEKMEQPKATPKRSRRTIRVEAQADDTEQLSLGTSATVNLADPAEVAMLSARYDALNDSLHRIARDRAQDELRFKIEKSDLERALAKKIEELETAEQEIADLKKELSHAKDLVEAVKGSAPYQAGKLVKLFLLTLVVSSAAAIAFTIFTL</sequence>
<evidence type="ECO:0000256" key="1">
    <source>
        <dbReference type="SAM" id="Coils"/>
    </source>
</evidence>
<dbReference type="EMBL" id="RRAZ01000013">
    <property type="protein sequence ID" value="RRH74473.1"/>
    <property type="molecule type" value="Genomic_DNA"/>
</dbReference>
<dbReference type="Proteomes" id="UP000282125">
    <property type="component" value="Unassembled WGS sequence"/>
</dbReference>
<proteinExistence type="predicted"/>
<name>A0A3P3DJU9_9RHOB</name>
<reference evidence="4 5" key="1">
    <citation type="submission" date="2018-11" db="EMBL/GenBank/DDBJ databases">
        <title>Gemmobacter sp. nov., YIM 102744-1 draft genome.</title>
        <authorList>
            <person name="Li G."/>
            <person name="Jiang Y."/>
        </authorList>
    </citation>
    <scope>NUCLEOTIDE SEQUENCE [LARGE SCALE GENOMIC DNA]</scope>
    <source>
        <strain evidence="4 5">YIM 102744-1</strain>
    </source>
</reference>
<keyword evidence="3" id="KW-0472">Membrane</keyword>
<evidence type="ECO:0000313" key="4">
    <source>
        <dbReference type="EMBL" id="RRH74473.1"/>
    </source>
</evidence>
<evidence type="ECO:0000256" key="2">
    <source>
        <dbReference type="SAM" id="MobiDB-lite"/>
    </source>
</evidence>
<organism evidence="4 5">
    <name type="scientific">Falsigemmobacter faecalis</name>
    <dbReference type="NCBI Taxonomy" id="2488730"/>
    <lineage>
        <taxon>Bacteria</taxon>
        <taxon>Pseudomonadati</taxon>
        <taxon>Pseudomonadota</taxon>
        <taxon>Alphaproteobacteria</taxon>
        <taxon>Rhodobacterales</taxon>
        <taxon>Paracoccaceae</taxon>
        <taxon>Falsigemmobacter</taxon>
    </lineage>
</organism>
<keyword evidence="5" id="KW-1185">Reference proteome</keyword>
<keyword evidence="1" id="KW-0175">Coiled coil</keyword>
<feature type="transmembrane region" description="Helical" evidence="3">
    <location>
        <begin position="151"/>
        <end position="172"/>
    </location>
</feature>
<keyword evidence="3" id="KW-1133">Transmembrane helix</keyword>
<feature type="coiled-coil region" evidence="1">
    <location>
        <begin position="102"/>
        <end position="143"/>
    </location>
</feature>
<gene>
    <name evidence="4" type="ORF">EG244_10335</name>
</gene>
<comment type="caution">
    <text evidence="4">The sequence shown here is derived from an EMBL/GenBank/DDBJ whole genome shotgun (WGS) entry which is preliminary data.</text>
</comment>
<dbReference type="AlphaFoldDB" id="A0A3P3DJU9"/>
<dbReference type="OrthoDB" id="9823904at2"/>
<protein>
    <submittedName>
        <fullName evidence="4">Uncharacterized protein</fullName>
    </submittedName>
</protein>
<dbReference type="RefSeq" id="WP_124964928.1">
    <property type="nucleotide sequence ID" value="NZ_RRAZ01000013.1"/>
</dbReference>
<evidence type="ECO:0000313" key="5">
    <source>
        <dbReference type="Proteomes" id="UP000282125"/>
    </source>
</evidence>
<evidence type="ECO:0000256" key="3">
    <source>
        <dbReference type="SAM" id="Phobius"/>
    </source>
</evidence>